<dbReference type="EMBL" id="RRUE01000001">
    <property type="protein sequence ID" value="RRN44865.1"/>
    <property type="molecule type" value="Genomic_DNA"/>
</dbReference>
<dbReference type="NCBIfam" id="TIGR00550">
    <property type="entry name" value="nadA"/>
    <property type="match status" value="1"/>
</dbReference>
<evidence type="ECO:0000313" key="15">
    <source>
        <dbReference type="EMBL" id="RRN44865.1"/>
    </source>
</evidence>
<comment type="subcellular location">
    <subcellularLocation>
        <location evidence="2 14">Cytoplasm</location>
    </subcellularLocation>
</comment>
<dbReference type="AlphaFoldDB" id="A0A426FQD5"/>
<reference evidence="15 16" key="1">
    <citation type="submission" date="2018-11" db="EMBL/GenBank/DDBJ databases">
        <title>Genome sequencing of Lautropia sp. KCOM 2505 (= ChDC F240).</title>
        <authorList>
            <person name="Kook J.-K."/>
            <person name="Park S.-N."/>
            <person name="Lim Y.K."/>
        </authorList>
    </citation>
    <scope>NUCLEOTIDE SEQUENCE [LARGE SCALE GENOMIC DNA]</scope>
    <source>
        <strain evidence="15 16">KCOM 2505</strain>
    </source>
</reference>
<feature type="binding site" evidence="14">
    <location>
        <position position="171"/>
    </location>
    <ligand>
        <name>iminosuccinate</name>
        <dbReference type="ChEBI" id="CHEBI:77875"/>
    </ligand>
</feature>
<comment type="pathway">
    <text evidence="3 14">Cofactor biosynthesis; NAD(+) biosynthesis; quinolinate from iminoaspartate: step 1/1.</text>
</comment>
<comment type="similarity">
    <text evidence="14">Belongs to the quinolinate synthase family. Type 1 subfamily.</text>
</comment>
<evidence type="ECO:0000256" key="11">
    <source>
        <dbReference type="ARBA" id="ARBA00023014"/>
    </source>
</evidence>
<name>A0A426FQD5_9BURK</name>
<comment type="cofactor">
    <cofactor evidence="14">
        <name>[4Fe-4S] cluster</name>
        <dbReference type="ChEBI" id="CHEBI:49883"/>
    </cofactor>
    <text evidence="14">Binds 1 [4Fe-4S] cluster per subunit.</text>
</comment>
<keyword evidence="6 14" id="KW-0963">Cytoplasm</keyword>
<dbReference type="PANTHER" id="PTHR30573">
    <property type="entry name" value="QUINOLINATE SYNTHETASE A"/>
    <property type="match status" value="1"/>
</dbReference>
<evidence type="ECO:0000256" key="8">
    <source>
        <dbReference type="ARBA" id="ARBA00022679"/>
    </source>
</evidence>
<dbReference type="InterPro" id="IPR036094">
    <property type="entry name" value="NadA_sf"/>
</dbReference>
<keyword evidence="8 14" id="KW-0808">Transferase</keyword>
<dbReference type="InterPro" id="IPR003473">
    <property type="entry name" value="NadA"/>
</dbReference>
<evidence type="ECO:0000256" key="12">
    <source>
        <dbReference type="ARBA" id="ARBA00050125"/>
    </source>
</evidence>
<dbReference type="GO" id="GO:0034628">
    <property type="term" value="P:'de novo' NAD+ biosynthetic process from L-aspartate"/>
    <property type="evidence" value="ECO:0007669"/>
    <property type="project" value="TreeGrafter"/>
</dbReference>
<evidence type="ECO:0000256" key="14">
    <source>
        <dbReference type="HAMAP-Rule" id="MF_00567"/>
    </source>
</evidence>
<dbReference type="GO" id="GO:0046872">
    <property type="term" value="F:metal ion binding"/>
    <property type="evidence" value="ECO:0007669"/>
    <property type="project" value="UniProtKB-KW"/>
</dbReference>
<dbReference type="PANTHER" id="PTHR30573:SF0">
    <property type="entry name" value="QUINOLINATE SYNTHASE, CHLOROPLASTIC"/>
    <property type="match status" value="1"/>
</dbReference>
<keyword evidence="7 14" id="KW-0662">Pyridine nucleotide biosynthesis</keyword>
<keyword evidence="16" id="KW-1185">Reference proteome</keyword>
<dbReference type="HAMAP" id="MF_00567">
    <property type="entry name" value="NadA_type1"/>
    <property type="match status" value="1"/>
</dbReference>
<evidence type="ECO:0000256" key="2">
    <source>
        <dbReference type="ARBA" id="ARBA00004496"/>
    </source>
</evidence>
<keyword evidence="10 14" id="KW-0408">Iron</keyword>
<dbReference type="OrthoDB" id="9801204at2"/>
<dbReference type="UniPathway" id="UPA00253">
    <property type="reaction ID" value="UER00327"/>
</dbReference>
<keyword evidence="5 14" id="KW-0004">4Fe-4S</keyword>
<comment type="catalytic activity">
    <reaction evidence="12">
        <text>iminosuccinate + dihydroxyacetone phosphate = quinolinate + phosphate + 2 H2O + H(+)</text>
        <dbReference type="Rhea" id="RHEA:25888"/>
        <dbReference type="ChEBI" id="CHEBI:15377"/>
        <dbReference type="ChEBI" id="CHEBI:15378"/>
        <dbReference type="ChEBI" id="CHEBI:29959"/>
        <dbReference type="ChEBI" id="CHEBI:43474"/>
        <dbReference type="ChEBI" id="CHEBI:57642"/>
        <dbReference type="ChEBI" id="CHEBI:77875"/>
        <dbReference type="EC" id="2.5.1.72"/>
    </reaction>
    <physiologicalReaction direction="left-to-right" evidence="12">
        <dbReference type="Rhea" id="RHEA:25889"/>
    </physiologicalReaction>
</comment>
<dbReference type="NCBIfam" id="NF006877">
    <property type="entry name" value="PRK09375.1-1"/>
    <property type="match status" value="1"/>
</dbReference>
<feature type="binding site" evidence="14">
    <location>
        <begin position="154"/>
        <end position="156"/>
    </location>
    <ligand>
        <name>iminosuccinate</name>
        <dbReference type="ChEBI" id="CHEBI:77875"/>
    </ligand>
</feature>
<dbReference type="Proteomes" id="UP000270261">
    <property type="component" value="Unassembled WGS sequence"/>
</dbReference>
<sequence length="373" mass="40687">MMEVLHRVFDYDLPDAKAPTTACSIRQAWAKVPDALGPDEARALKERIAALLHERNAVLVAHYYVDPDIQDLALETGGCVGDSLEMARFGASHPARMLVVAGVRFMGESAKILCPDKTVLMPDLEAECSLDLGCPEDEFSAFCDQHPDRTVVVYANTSAAVKARADWVVTSSVALEIVTHLKERGEKLIWGPDRHLGDYIRRQTGADMLLWQGSCIVHDEFKAEELLALKAEHPDAIVLVHPESPASVVEMADVVGSTSKLLKAAVERPEQTFIVATDQGILHEMRKQAPHKTFLAAPTAGNGGTCKSCAFCPWMAMNGLVGIHDALRHGHNEILLDSALGQAARKPLERMLDFAEQLKRQQAANVFNGMGPA</sequence>
<organism evidence="15 16">
    <name type="scientific">Lautropia dentalis</name>
    <dbReference type="NCBI Taxonomy" id="2490857"/>
    <lineage>
        <taxon>Bacteria</taxon>
        <taxon>Pseudomonadati</taxon>
        <taxon>Pseudomonadota</taxon>
        <taxon>Betaproteobacteria</taxon>
        <taxon>Burkholderiales</taxon>
        <taxon>Burkholderiaceae</taxon>
        <taxon>Lautropia</taxon>
    </lineage>
</organism>
<dbReference type="NCBIfam" id="NF006878">
    <property type="entry name" value="PRK09375.1-2"/>
    <property type="match status" value="1"/>
</dbReference>
<accession>A0A426FQD5</accession>
<keyword evidence="11 14" id="KW-0411">Iron-sulfur</keyword>
<feature type="binding site" evidence="14">
    <location>
        <position position="312"/>
    </location>
    <ligand>
        <name>[4Fe-4S] cluster</name>
        <dbReference type="ChEBI" id="CHEBI:49883"/>
    </ligand>
</feature>
<evidence type="ECO:0000256" key="1">
    <source>
        <dbReference type="ARBA" id="ARBA00003791"/>
    </source>
</evidence>
<evidence type="ECO:0000256" key="10">
    <source>
        <dbReference type="ARBA" id="ARBA00023004"/>
    </source>
</evidence>
<protein>
    <recommendedName>
        <fullName evidence="13 14">Quinolinate synthase</fullName>
        <ecNumber evidence="4 14">2.5.1.72</ecNumber>
    </recommendedName>
</protein>
<comment type="caution">
    <text evidence="15">The sequence shown here is derived from an EMBL/GenBank/DDBJ whole genome shotgun (WGS) entry which is preliminary data.</text>
</comment>
<feature type="binding site" evidence="14">
    <location>
        <begin position="241"/>
        <end position="243"/>
    </location>
    <ligand>
        <name>iminosuccinate</name>
        <dbReference type="ChEBI" id="CHEBI:77875"/>
    </ligand>
</feature>
<dbReference type="Pfam" id="PF02445">
    <property type="entry name" value="NadA"/>
    <property type="match status" value="1"/>
</dbReference>
<evidence type="ECO:0000256" key="6">
    <source>
        <dbReference type="ARBA" id="ARBA00022490"/>
    </source>
</evidence>
<evidence type="ECO:0000256" key="5">
    <source>
        <dbReference type="ARBA" id="ARBA00022485"/>
    </source>
</evidence>
<feature type="binding site" evidence="14">
    <location>
        <position position="215"/>
    </location>
    <ligand>
        <name>[4Fe-4S] cluster</name>
        <dbReference type="ChEBI" id="CHEBI:49883"/>
    </ligand>
</feature>
<dbReference type="FunFam" id="3.40.50.10800:FF:000003">
    <property type="entry name" value="Quinolinate synthase A"/>
    <property type="match status" value="1"/>
</dbReference>
<feature type="binding site" evidence="14">
    <location>
        <position position="62"/>
    </location>
    <ligand>
        <name>iminosuccinate</name>
        <dbReference type="ChEBI" id="CHEBI:77875"/>
    </ligand>
</feature>
<dbReference type="GO" id="GO:0008987">
    <property type="term" value="F:quinolinate synthetase A activity"/>
    <property type="evidence" value="ECO:0007669"/>
    <property type="project" value="UniProtKB-UniRule"/>
</dbReference>
<dbReference type="GO" id="GO:0005829">
    <property type="term" value="C:cytosol"/>
    <property type="evidence" value="ECO:0007669"/>
    <property type="project" value="TreeGrafter"/>
</dbReference>
<evidence type="ECO:0000256" key="13">
    <source>
        <dbReference type="ARBA" id="ARBA00073059"/>
    </source>
</evidence>
<evidence type="ECO:0000256" key="7">
    <source>
        <dbReference type="ARBA" id="ARBA00022642"/>
    </source>
</evidence>
<evidence type="ECO:0000256" key="4">
    <source>
        <dbReference type="ARBA" id="ARBA00012669"/>
    </source>
</evidence>
<dbReference type="InterPro" id="IPR023513">
    <property type="entry name" value="Quinolinate_synth_A_type1"/>
</dbReference>
<feature type="binding site" evidence="14">
    <location>
        <position position="258"/>
    </location>
    <ligand>
        <name>iminosuccinate</name>
        <dbReference type="ChEBI" id="CHEBI:77875"/>
    </ligand>
</feature>
<proteinExistence type="inferred from homology"/>
<comment type="function">
    <text evidence="1 14">Catalyzes the condensation of iminoaspartate with dihydroxyacetone phosphate to form quinolinate.</text>
</comment>
<dbReference type="FunFam" id="3.40.50.10800:FF:000001">
    <property type="entry name" value="Quinolinate synthase A"/>
    <property type="match status" value="1"/>
</dbReference>
<evidence type="ECO:0000313" key="16">
    <source>
        <dbReference type="Proteomes" id="UP000270261"/>
    </source>
</evidence>
<evidence type="ECO:0000256" key="3">
    <source>
        <dbReference type="ARBA" id="ARBA00005065"/>
    </source>
</evidence>
<gene>
    <name evidence="14 15" type="primary">nadA</name>
    <name evidence="15" type="ORF">EHV23_00830</name>
</gene>
<keyword evidence="9 14" id="KW-0479">Metal-binding</keyword>
<feature type="binding site" evidence="14">
    <location>
        <position position="128"/>
    </location>
    <ligand>
        <name>[4Fe-4S] cluster</name>
        <dbReference type="ChEBI" id="CHEBI:49883"/>
    </ligand>
</feature>
<dbReference type="SUPFAM" id="SSF142754">
    <property type="entry name" value="NadA-like"/>
    <property type="match status" value="1"/>
</dbReference>
<dbReference type="GO" id="GO:0051539">
    <property type="term" value="F:4 iron, 4 sulfur cluster binding"/>
    <property type="evidence" value="ECO:0007669"/>
    <property type="project" value="UniProtKB-KW"/>
</dbReference>
<dbReference type="EC" id="2.5.1.72" evidence="4 14"/>
<feature type="binding site" evidence="14">
    <location>
        <position position="83"/>
    </location>
    <ligand>
        <name>iminosuccinate</name>
        <dbReference type="ChEBI" id="CHEBI:77875"/>
    </ligand>
</feature>
<evidence type="ECO:0000256" key="9">
    <source>
        <dbReference type="ARBA" id="ARBA00022723"/>
    </source>
</evidence>
<dbReference type="Gene3D" id="3.40.50.10800">
    <property type="entry name" value="NadA-like"/>
    <property type="match status" value="3"/>
</dbReference>